<feature type="compositionally biased region" description="Polar residues" evidence="2">
    <location>
        <begin position="344"/>
        <end position="355"/>
    </location>
</feature>
<dbReference type="RefSeq" id="WP_203684213.1">
    <property type="nucleotide sequence ID" value="NZ_BOMW01000069.1"/>
</dbReference>
<evidence type="ECO:0000259" key="3">
    <source>
        <dbReference type="SMART" id="SM00843"/>
    </source>
</evidence>
<sequence>MDPITFFAVLLWMAVAKGAVYLLEDASYAVRGKQSPRQKERAAHRAAEAAGQPLAAPSGAWGRTRAAVGGYLAGVVEDATASARARQRRSQARKAGSRAVDGVFVDLADEDGFYADCDVCGWSSRKFRIERNALAAGREHTRTEHPEHYHPDPTPAPADQGDQGDEGDEQSPPVTPGQDGSRGEEPVGERPKFTVLPGGADDIEPAAPLPTGRAALDVGDDTPLLHRALDLVVVTQFASTTLLQRRLFCDYAQAQRLLDALERAGVIGPASGSGSSRQVLVRTPDELDDLFGDGWQNPPAAGPAEGEAADAPQPAATAVDDEGLMDLIEATQDSGAGTPAGTGEQDNPGRSTTVNTEAMGADEIRAAFTEAITATEEPVNELGGLASALAESADAYEARQMAGSTVEQIREGAEAMKAAVAQLENAREHLEAALADFNAKDGVVADTVTDVGNLADRSVLVGG</sequence>
<name>A0A919TNL8_9ACTN</name>
<evidence type="ECO:0000313" key="4">
    <source>
        <dbReference type="EMBL" id="GIF08872.1"/>
    </source>
</evidence>
<dbReference type="EMBL" id="BOMW01000069">
    <property type="protein sequence ID" value="GIF08872.1"/>
    <property type="molecule type" value="Genomic_DNA"/>
</dbReference>
<keyword evidence="1" id="KW-0175">Coiled coil</keyword>
<feature type="coiled-coil region" evidence="1">
    <location>
        <begin position="406"/>
        <end position="440"/>
    </location>
</feature>
<reference evidence="4" key="1">
    <citation type="submission" date="2021-01" db="EMBL/GenBank/DDBJ databases">
        <title>Whole genome shotgun sequence of Actinoplanes siamensis NBRC 109076.</title>
        <authorList>
            <person name="Komaki H."/>
            <person name="Tamura T."/>
        </authorList>
    </citation>
    <scope>NUCLEOTIDE SEQUENCE</scope>
    <source>
        <strain evidence="4">NBRC 109076</strain>
    </source>
</reference>
<evidence type="ECO:0000256" key="1">
    <source>
        <dbReference type="SAM" id="Coils"/>
    </source>
</evidence>
<protein>
    <recommendedName>
        <fullName evidence="3">FtsK gamma domain-containing protein</fullName>
    </recommendedName>
</protein>
<gene>
    <name evidence="4" type="ORF">Asi03nite_64100</name>
</gene>
<dbReference type="InterPro" id="IPR036390">
    <property type="entry name" value="WH_DNA-bd_sf"/>
</dbReference>
<feature type="compositionally biased region" description="Low complexity" evidence="2">
    <location>
        <begin position="298"/>
        <end position="315"/>
    </location>
</feature>
<organism evidence="4 5">
    <name type="scientific">Actinoplanes siamensis</name>
    <dbReference type="NCBI Taxonomy" id="1223317"/>
    <lineage>
        <taxon>Bacteria</taxon>
        <taxon>Bacillati</taxon>
        <taxon>Actinomycetota</taxon>
        <taxon>Actinomycetes</taxon>
        <taxon>Micromonosporales</taxon>
        <taxon>Micromonosporaceae</taxon>
        <taxon>Actinoplanes</taxon>
    </lineage>
</organism>
<dbReference type="SUPFAM" id="SSF46785">
    <property type="entry name" value="Winged helix' DNA-binding domain"/>
    <property type="match status" value="1"/>
</dbReference>
<keyword evidence="5" id="KW-1185">Reference proteome</keyword>
<feature type="region of interest" description="Disordered" evidence="2">
    <location>
        <begin position="33"/>
        <end position="58"/>
    </location>
</feature>
<feature type="compositionally biased region" description="Basic and acidic residues" evidence="2">
    <location>
        <begin position="138"/>
        <end position="151"/>
    </location>
</feature>
<dbReference type="Pfam" id="PF09397">
    <property type="entry name" value="FtsK_gamma"/>
    <property type="match status" value="1"/>
</dbReference>
<dbReference type="Proteomes" id="UP000629619">
    <property type="component" value="Unassembled WGS sequence"/>
</dbReference>
<feature type="compositionally biased region" description="Basic and acidic residues" evidence="2">
    <location>
        <begin position="37"/>
        <end position="47"/>
    </location>
</feature>
<comment type="caution">
    <text evidence="4">The sequence shown here is derived from an EMBL/GenBank/DDBJ whole genome shotgun (WGS) entry which is preliminary data.</text>
</comment>
<dbReference type="SMART" id="SM00843">
    <property type="entry name" value="Ftsk_gamma"/>
    <property type="match status" value="1"/>
</dbReference>
<feature type="compositionally biased region" description="Basic and acidic residues" evidence="2">
    <location>
        <begin position="181"/>
        <end position="192"/>
    </location>
</feature>
<feature type="region of interest" description="Disordered" evidence="2">
    <location>
        <begin position="332"/>
        <end position="355"/>
    </location>
</feature>
<dbReference type="InterPro" id="IPR036388">
    <property type="entry name" value="WH-like_DNA-bd_sf"/>
</dbReference>
<dbReference type="AlphaFoldDB" id="A0A919TNL8"/>
<proteinExistence type="predicted"/>
<feature type="region of interest" description="Disordered" evidence="2">
    <location>
        <begin position="138"/>
        <end position="212"/>
    </location>
</feature>
<evidence type="ECO:0000313" key="5">
    <source>
        <dbReference type="Proteomes" id="UP000629619"/>
    </source>
</evidence>
<accession>A0A919TNL8</accession>
<feature type="region of interest" description="Disordered" evidence="2">
    <location>
        <begin position="290"/>
        <end position="315"/>
    </location>
</feature>
<dbReference type="Gene3D" id="1.10.10.10">
    <property type="entry name" value="Winged helix-like DNA-binding domain superfamily/Winged helix DNA-binding domain"/>
    <property type="match status" value="1"/>
</dbReference>
<feature type="domain" description="FtsK gamma" evidence="3">
    <location>
        <begin position="218"/>
        <end position="284"/>
    </location>
</feature>
<evidence type="ECO:0000256" key="2">
    <source>
        <dbReference type="SAM" id="MobiDB-lite"/>
    </source>
</evidence>
<dbReference type="InterPro" id="IPR018541">
    <property type="entry name" value="Ftsk_gamma"/>
</dbReference>